<dbReference type="GO" id="GO:0003677">
    <property type="term" value="F:DNA binding"/>
    <property type="evidence" value="ECO:0007669"/>
    <property type="project" value="InterPro"/>
</dbReference>
<dbReference type="STRING" id="1888892.BFL28_06625"/>
<keyword evidence="3" id="KW-1185">Reference proteome</keyword>
<dbReference type="EMBL" id="MDDS01000075">
    <property type="protein sequence ID" value="ODP36354.1"/>
    <property type="molecule type" value="Genomic_DNA"/>
</dbReference>
<dbReference type="RefSeq" id="WP_069321922.1">
    <property type="nucleotide sequence ID" value="NZ_MDDS01000075.1"/>
</dbReference>
<organism evidence="2 3">
    <name type="scientific">Sphingomonas turrisvirgatae</name>
    <dbReference type="NCBI Taxonomy" id="1888892"/>
    <lineage>
        <taxon>Bacteria</taxon>
        <taxon>Pseudomonadati</taxon>
        <taxon>Pseudomonadota</taxon>
        <taxon>Alphaproteobacteria</taxon>
        <taxon>Sphingomonadales</taxon>
        <taxon>Sphingomonadaceae</taxon>
        <taxon>Sphingomonas</taxon>
    </lineage>
</organism>
<gene>
    <name evidence="2" type="ORF">BFL28_06625</name>
</gene>
<accession>A0A1E3LRN0</accession>
<dbReference type="AlphaFoldDB" id="A0A1E3LRN0"/>
<dbReference type="InterPro" id="IPR041657">
    <property type="entry name" value="HTH_17"/>
</dbReference>
<dbReference type="NCBIfam" id="TIGR01764">
    <property type="entry name" value="excise"/>
    <property type="match status" value="1"/>
</dbReference>
<evidence type="ECO:0000313" key="3">
    <source>
        <dbReference type="Proteomes" id="UP000094487"/>
    </source>
</evidence>
<dbReference type="InterPro" id="IPR010093">
    <property type="entry name" value="SinI_DNA-bd"/>
</dbReference>
<feature type="domain" description="Helix-turn-helix" evidence="1">
    <location>
        <begin position="17"/>
        <end position="64"/>
    </location>
</feature>
<dbReference type="Proteomes" id="UP000094487">
    <property type="component" value="Unassembled WGS sequence"/>
</dbReference>
<evidence type="ECO:0000313" key="2">
    <source>
        <dbReference type="EMBL" id="ODP36354.1"/>
    </source>
</evidence>
<reference evidence="2 3" key="1">
    <citation type="submission" date="2016-08" db="EMBL/GenBank/DDBJ databases">
        <title>Draft genome of the agarase producing Sphingomonas sp. MCT13.</title>
        <authorList>
            <person name="D'Andrea M.M."/>
            <person name="Rossolini G.M."/>
            <person name="Thaller M.C."/>
        </authorList>
    </citation>
    <scope>NUCLEOTIDE SEQUENCE [LARGE SCALE GENOMIC DNA]</scope>
    <source>
        <strain evidence="2 3">MCT13</strain>
    </source>
</reference>
<name>A0A1E3LRN0_9SPHN</name>
<dbReference type="Pfam" id="PF12728">
    <property type="entry name" value="HTH_17"/>
    <property type="match status" value="1"/>
</dbReference>
<protein>
    <submittedName>
        <fullName evidence="2">Excisionase</fullName>
    </submittedName>
</protein>
<sequence length="67" mass="7357">MRARIVDARVEPLAVRIPQAAQMLGIGKSKLYQFIAAGEIETVKVGRSTLVPTDSLKAFISSRRRST</sequence>
<comment type="caution">
    <text evidence="2">The sequence shown here is derived from an EMBL/GenBank/DDBJ whole genome shotgun (WGS) entry which is preliminary data.</text>
</comment>
<evidence type="ECO:0000259" key="1">
    <source>
        <dbReference type="Pfam" id="PF12728"/>
    </source>
</evidence>
<proteinExistence type="predicted"/>